<evidence type="ECO:0000313" key="3">
    <source>
        <dbReference type="Proteomes" id="UP001218218"/>
    </source>
</evidence>
<dbReference type="EMBL" id="JARIHO010000120">
    <property type="protein sequence ID" value="KAJ7302145.1"/>
    <property type="molecule type" value="Genomic_DNA"/>
</dbReference>
<dbReference type="InterPro" id="IPR036908">
    <property type="entry name" value="RlpA-like_sf"/>
</dbReference>
<dbReference type="AlphaFoldDB" id="A0AAD6YZU3"/>
<proteinExistence type="predicted"/>
<evidence type="ECO:0000313" key="2">
    <source>
        <dbReference type="EMBL" id="KAJ7302145.1"/>
    </source>
</evidence>
<protein>
    <submittedName>
        <fullName evidence="2">Uncharacterized protein</fullName>
    </submittedName>
</protein>
<keyword evidence="1" id="KW-0732">Signal</keyword>
<dbReference type="Proteomes" id="UP001218218">
    <property type="component" value="Unassembled WGS sequence"/>
</dbReference>
<evidence type="ECO:0000256" key="1">
    <source>
        <dbReference type="SAM" id="SignalP"/>
    </source>
</evidence>
<gene>
    <name evidence="2" type="ORF">DFH08DRAFT_945801</name>
</gene>
<feature type="chain" id="PRO_5041985827" evidence="1">
    <location>
        <begin position="23"/>
        <end position="119"/>
    </location>
</feature>
<sequence length="119" mass="12283">MFTSKALFSAVAAAIFVGTATAFNGTATLGFYDTANCGCPPWNGPYAVAIPRELAGTEVCCNVGITLTYLDNTVDAVFSGYYDDATGTENIALSAAAFAALAGHPEETSLAPVAWSFDH</sequence>
<organism evidence="2 3">
    <name type="scientific">Mycena albidolilacea</name>
    <dbReference type="NCBI Taxonomy" id="1033008"/>
    <lineage>
        <taxon>Eukaryota</taxon>
        <taxon>Fungi</taxon>
        <taxon>Dikarya</taxon>
        <taxon>Basidiomycota</taxon>
        <taxon>Agaricomycotina</taxon>
        <taxon>Agaricomycetes</taxon>
        <taxon>Agaricomycetidae</taxon>
        <taxon>Agaricales</taxon>
        <taxon>Marasmiineae</taxon>
        <taxon>Mycenaceae</taxon>
        <taxon>Mycena</taxon>
    </lineage>
</organism>
<dbReference type="SUPFAM" id="SSF50685">
    <property type="entry name" value="Barwin-like endoglucanases"/>
    <property type="match status" value="1"/>
</dbReference>
<name>A0AAD6YZU3_9AGAR</name>
<accession>A0AAD6YZU3</accession>
<keyword evidence="3" id="KW-1185">Reference proteome</keyword>
<feature type="signal peptide" evidence="1">
    <location>
        <begin position="1"/>
        <end position="22"/>
    </location>
</feature>
<comment type="caution">
    <text evidence="2">The sequence shown here is derived from an EMBL/GenBank/DDBJ whole genome shotgun (WGS) entry which is preliminary data.</text>
</comment>
<reference evidence="2" key="1">
    <citation type="submission" date="2023-03" db="EMBL/GenBank/DDBJ databases">
        <title>Massive genome expansion in bonnet fungi (Mycena s.s.) driven by repeated elements and novel gene families across ecological guilds.</title>
        <authorList>
            <consortium name="Lawrence Berkeley National Laboratory"/>
            <person name="Harder C.B."/>
            <person name="Miyauchi S."/>
            <person name="Viragh M."/>
            <person name="Kuo A."/>
            <person name="Thoen E."/>
            <person name="Andreopoulos B."/>
            <person name="Lu D."/>
            <person name="Skrede I."/>
            <person name="Drula E."/>
            <person name="Henrissat B."/>
            <person name="Morin E."/>
            <person name="Kohler A."/>
            <person name="Barry K."/>
            <person name="LaButti K."/>
            <person name="Morin E."/>
            <person name="Salamov A."/>
            <person name="Lipzen A."/>
            <person name="Mereny Z."/>
            <person name="Hegedus B."/>
            <person name="Baldrian P."/>
            <person name="Stursova M."/>
            <person name="Weitz H."/>
            <person name="Taylor A."/>
            <person name="Grigoriev I.V."/>
            <person name="Nagy L.G."/>
            <person name="Martin F."/>
            <person name="Kauserud H."/>
        </authorList>
    </citation>
    <scope>NUCLEOTIDE SEQUENCE</scope>
    <source>
        <strain evidence="2">CBHHK002</strain>
    </source>
</reference>